<dbReference type="InterPro" id="IPR000531">
    <property type="entry name" value="Beta-barrel_TonB"/>
</dbReference>
<feature type="signal peptide" evidence="12">
    <location>
        <begin position="1"/>
        <end position="23"/>
    </location>
</feature>
<keyword evidence="3 10" id="KW-1134">Transmembrane beta strand</keyword>
<evidence type="ECO:0000256" key="7">
    <source>
        <dbReference type="ARBA" id="ARBA00023077"/>
    </source>
</evidence>
<comment type="caution">
    <text evidence="15">The sequence shown here is derived from an EMBL/GenBank/DDBJ whole genome shotgun (WGS) entry which is preliminary data.</text>
</comment>
<feature type="chain" id="PRO_5037863297" evidence="12">
    <location>
        <begin position="24"/>
        <end position="648"/>
    </location>
</feature>
<accession>A0A918KQR3</accession>
<feature type="domain" description="TonB-dependent receptor-like beta-barrel" evidence="13">
    <location>
        <begin position="242"/>
        <end position="622"/>
    </location>
</feature>
<dbReference type="AlphaFoldDB" id="A0A918KQR3"/>
<keyword evidence="9 10" id="KW-0998">Cell outer membrane</keyword>
<keyword evidence="16" id="KW-1185">Reference proteome</keyword>
<evidence type="ECO:0000313" key="15">
    <source>
        <dbReference type="EMBL" id="GGX72077.1"/>
    </source>
</evidence>
<evidence type="ECO:0000313" key="16">
    <source>
        <dbReference type="Proteomes" id="UP000600865"/>
    </source>
</evidence>
<evidence type="ECO:0000259" key="14">
    <source>
        <dbReference type="Pfam" id="PF07715"/>
    </source>
</evidence>
<dbReference type="GO" id="GO:0006811">
    <property type="term" value="P:monoatomic ion transport"/>
    <property type="evidence" value="ECO:0007669"/>
    <property type="project" value="UniProtKB-KW"/>
</dbReference>
<name>A0A918KQR3_9PROT</name>
<evidence type="ECO:0000256" key="11">
    <source>
        <dbReference type="RuleBase" id="RU003357"/>
    </source>
</evidence>
<dbReference type="InterPro" id="IPR036942">
    <property type="entry name" value="Beta-barrel_TonB_sf"/>
</dbReference>
<protein>
    <submittedName>
        <fullName evidence="15">TonB-dependent receptor</fullName>
    </submittedName>
</protein>
<dbReference type="Pfam" id="PF07715">
    <property type="entry name" value="Plug"/>
    <property type="match status" value="1"/>
</dbReference>
<dbReference type="Gene3D" id="2.170.130.10">
    <property type="entry name" value="TonB-dependent receptor, plug domain"/>
    <property type="match status" value="1"/>
</dbReference>
<keyword evidence="8 10" id="KW-0472">Membrane</keyword>
<dbReference type="CDD" id="cd01347">
    <property type="entry name" value="ligand_gated_channel"/>
    <property type="match status" value="1"/>
</dbReference>
<dbReference type="PROSITE" id="PS52016">
    <property type="entry name" value="TONB_DEPENDENT_REC_3"/>
    <property type="match status" value="1"/>
</dbReference>
<dbReference type="GO" id="GO:0015889">
    <property type="term" value="P:cobalamin transport"/>
    <property type="evidence" value="ECO:0007669"/>
    <property type="project" value="TreeGrafter"/>
</dbReference>
<dbReference type="InterPro" id="IPR039426">
    <property type="entry name" value="TonB-dep_rcpt-like"/>
</dbReference>
<keyword evidence="2 10" id="KW-0813">Transport</keyword>
<evidence type="ECO:0000256" key="4">
    <source>
        <dbReference type="ARBA" id="ARBA00022692"/>
    </source>
</evidence>
<evidence type="ECO:0000259" key="13">
    <source>
        <dbReference type="Pfam" id="PF00593"/>
    </source>
</evidence>
<gene>
    <name evidence="15" type="ORF">GCM10011309_22930</name>
</gene>
<dbReference type="Pfam" id="PF00593">
    <property type="entry name" value="TonB_dep_Rec_b-barrel"/>
    <property type="match status" value="1"/>
</dbReference>
<dbReference type="SUPFAM" id="SSF56935">
    <property type="entry name" value="Porins"/>
    <property type="match status" value="1"/>
</dbReference>
<keyword evidence="4 10" id="KW-0812">Transmembrane</keyword>
<reference evidence="15 16" key="1">
    <citation type="journal article" date="2014" name="Int. J. Syst. Evol. Microbiol.">
        <title>Complete genome sequence of Corynebacterium casei LMG S-19264T (=DSM 44701T), isolated from a smear-ripened cheese.</title>
        <authorList>
            <consortium name="US DOE Joint Genome Institute (JGI-PGF)"/>
            <person name="Walter F."/>
            <person name="Albersmeier A."/>
            <person name="Kalinowski J."/>
            <person name="Ruckert C."/>
        </authorList>
    </citation>
    <scope>NUCLEOTIDE SEQUENCE [LARGE SCALE GENOMIC DNA]</scope>
    <source>
        <strain evidence="15 16">KCTC 23968</strain>
    </source>
</reference>
<comment type="subcellular location">
    <subcellularLocation>
        <location evidence="1 10">Cell outer membrane</location>
        <topology evidence="1 10">Multi-pass membrane protein</topology>
    </subcellularLocation>
</comment>
<keyword evidence="5 12" id="KW-0732">Signal</keyword>
<dbReference type="EMBL" id="BMYV01000002">
    <property type="protein sequence ID" value="GGX72077.1"/>
    <property type="molecule type" value="Genomic_DNA"/>
</dbReference>
<organism evidence="15 16">
    <name type="scientific">Litorimonas cladophorae</name>
    <dbReference type="NCBI Taxonomy" id="1220491"/>
    <lineage>
        <taxon>Bacteria</taxon>
        <taxon>Pseudomonadati</taxon>
        <taxon>Pseudomonadota</taxon>
        <taxon>Alphaproteobacteria</taxon>
        <taxon>Maricaulales</taxon>
        <taxon>Robiginitomaculaceae</taxon>
    </lineage>
</organism>
<dbReference type="GO" id="GO:0009279">
    <property type="term" value="C:cell outer membrane"/>
    <property type="evidence" value="ECO:0007669"/>
    <property type="project" value="UniProtKB-SubCell"/>
</dbReference>
<evidence type="ECO:0000256" key="9">
    <source>
        <dbReference type="ARBA" id="ARBA00023237"/>
    </source>
</evidence>
<dbReference type="InterPro" id="IPR037066">
    <property type="entry name" value="Plug_dom_sf"/>
</dbReference>
<dbReference type="Proteomes" id="UP000600865">
    <property type="component" value="Unassembled WGS sequence"/>
</dbReference>
<dbReference type="PANTHER" id="PTHR30069">
    <property type="entry name" value="TONB-DEPENDENT OUTER MEMBRANE RECEPTOR"/>
    <property type="match status" value="1"/>
</dbReference>
<evidence type="ECO:0000256" key="1">
    <source>
        <dbReference type="ARBA" id="ARBA00004571"/>
    </source>
</evidence>
<keyword evidence="15" id="KW-0675">Receptor</keyword>
<proteinExistence type="inferred from homology"/>
<evidence type="ECO:0000256" key="3">
    <source>
        <dbReference type="ARBA" id="ARBA00022452"/>
    </source>
</evidence>
<dbReference type="RefSeq" id="WP_189585961.1">
    <property type="nucleotide sequence ID" value="NZ_BMYV01000002.1"/>
</dbReference>
<evidence type="ECO:0000256" key="10">
    <source>
        <dbReference type="PROSITE-ProRule" id="PRU01360"/>
    </source>
</evidence>
<sequence>MKRLLLSAAIVAMAAPAWGQVQADYETAEHCEPSAAAKAQAAKVGDILVVSCDPSPFRYAEIVVTADRLGYSRNKELTSPASTLTQDEIHNRNQSVIADLLRTVPGLSVSQNGGAGSLTQIRLRGSEANHIVVIIDGVEVANPADGAFDFGGLRTEDVVKIEVLRGEQSALYGSDAVGGVINIITRAGSTQEGWRASVEGGSRGTYEGAVSAVIPLGEAALSVNGNLFTTDGFDISGLGEEKDGSKSRAFSVGLNAIEIGGVNLSTKFRSVIRETDFDSDSDFNGRLNNTFDSTEVKTETARIDARFALAGFDHKIAAHMVETDTETVGGFSSRSIGSRHVANWAAKRDFSDAHSLTILGEAEHEQYEISPNFTEAGAQPDNWTYGIAGDYRFNTNDITFTASARHDINDLFDNATTWRLGAGYGFDWNGRLRASVGTGIKNPTFVELFGFFPASRFTGNRDLQPETSLGVSIGYEQSVGNLDLSLDVFRSELQDEIATVFNLDFSSTVMNLGTDSSREGVELAASWSSDTLSFQGSASFLNSEQNDLEEIRRPKVLASGTATWTPIDELALTVAVDHNGSQLDTDFATFQNVKLDDFTLIGANVRYRLNDRVALTFRGSNLLDKTYEEIVGYTSAGRAVFGGLELDF</sequence>
<comment type="similarity">
    <text evidence="10 11">Belongs to the TonB-dependent receptor family.</text>
</comment>
<keyword evidence="7 11" id="KW-0798">TonB box</keyword>
<evidence type="ECO:0000256" key="2">
    <source>
        <dbReference type="ARBA" id="ARBA00022448"/>
    </source>
</evidence>
<keyword evidence="6" id="KW-0406">Ion transport</keyword>
<evidence type="ECO:0000256" key="8">
    <source>
        <dbReference type="ARBA" id="ARBA00023136"/>
    </source>
</evidence>
<dbReference type="PANTHER" id="PTHR30069:SF53">
    <property type="entry name" value="COLICIN I RECEPTOR-RELATED"/>
    <property type="match status" value="1"/>
</dbReference>
<evidence type="ECO:0000256" key="12">
    <source>
        <dbReference type="SAM" id="SignalP"/>
    </source>
</evidence>
<evidence type="ECO:0000256" key="6">
    <source>
        <dbReference type="ARBA" id="ARBA00023065"/>
    </source>
</evidence>
<dbReference type="Gene3D" id="2.40.170.20">
    <property type="entry name" value="TonB-dependent receptor, beta-barrel domain"/>
    <property type="match status" value="1"/>
</dbReference>
<feature type="domain" description="TonB-dependent receptor plug" evidence="14">
    <location>
        <begin position="75"/>
        <end position="180"/>
    </location>
</feature>
<dbReference type="InterPro" id="IPR012910">
    <property type="entry name" value="Plug_dom"/>
</dbReference>
<evidence type="ECO:0000256" key="5">
    <source>
        <dbReference type="ARBA" id="ARBA00022729"/>
    </source>
</evidence>